<evidence type="ECO:0000256" key="1">
    <source>
        <dbReference type="ARBA" id="ARBA00005850"/>
    </source>
</evidence>
<dbReference type="InterPro" id="IPR002699">
    <property type="entry name" value="V_ATPase_D"/>
</dbReference>
<dbReference type="PANTHER" id="PTHR11671">
    <property type="entry name" value="V-TYPE ATP SYNTHASE SUBUNIT D"/>
    <property type="match status" value="1"/>
</dbReference>
<dbReference type="Pfam" id="PF01813">
    <property type="entry name" value="ATP-synt_D"/>
    <property type="match status" value="1"/>
</dbReference>
<sequence>MAKLALNKSTLNHEQQRLKSFRQFVPALDLKRKQILAARLKARRALEEQERQRREIETEVALQLPMLAGTRLALDGLVRLRKVHQRVDNLVGIQLPVVDAVDIDCQAYSRLALPQWVDILVARLQQMIELRVRHEVEQVRLERLEAALQKTTQRLNLFDKVLIPRTEANIRRIRIALSDAERAGVVRAKFAKNKRARMAVS</sequence>
<reference evidence="5 6" key="1">
    <citation type="submission" date="2018-03" db="EMBL/GenBank/DDBJ databases">
        <title>Genomic Encyclopedia of Archaeal and Bacterial Type Strains, Phase II (KMG-II): from individual species to whole genera.</title>
        <authorList>
            <person name="Goeker M."/>
        </authorList>
    </citation>
    <scope>NUCLEOTIDE SEQUENCE [LARGE SCALE GENOMIC DNA]</scope>
    <source>
        <strain evidence="5 6">DSM 17586</strain>
    </source>
</reference>
<dbReference type="EMBL" id="PYGI01000016">
    <property type="protein sequence ID" value="PSL12676.1"/>
    <property type="molecule type" value="Genomic_DNA"/>
</dbReference>
<proteinExistence type="inferred from homology"/>
<comment type="caution">
    <text evidence="5">The sequence shown here is derived from an EMBL/GenBank/DDBJ whole genome shotgun (WGS) entry which is preliminary data.</text>
</comment>
<dbReference type="Proteomes" id="UP000242133">
    <property type="component" value="Unassembled WGS sequence"/>
</dbReference>
<dbReference type="AlphaFoldDB" id="A0A2P8ET69"/>
<evidence type="ECO:0000313" key="5">
    <source>
        <dbReference type="EMBL" id="PSL12676.1"/>
    </source>
</evidence>
<feature type="coiled-coil region" evidence="4">
    <location>
        <begin position="134"/>
        <end position="161"/>
    </location>
</feature>
<name>A0A2P8ET69_9GAMM</name>
<evidence type="ECO:0000256" key="4">
    <source>
        <dbReference type="SAM" id="Coils"/>
    </source>
</evidence>
<keyword evidence="2" id="KW-0813">Transport</keyword>
<dbReference type="Gene3D" id="1.10.287.3240">
    <property type="match status" value="1"/>
</dbReference>
<keyword evidence="3" id="KW-0406">Ion transport</keyword>
<accession>A0A2P8ET69</accession>
<evidence type="ECO:0000313" key="6">
    <source>
        <dbReference type="Proteomes" id="UP000242133"/>
    </source>
</evidence>
<dbReference type="GO" id="GO:0046961">
    <property type="term" value="F:proton-transporting ATPase activity, rotational mechanism"/>
    <property type="evidence" value="ECO:0007669"/>
    <property type="project" value="InterPro"/>
</dbReference>
<comment type="similarity">
    <text evidence="1">Belongs to the V-ATPase D subunit family.</text>
</comment>
<evidence type="ECO:0000256" key="3">
    <source>
        <dbReference type="ARBA" id="ARBA00023065"/>
    </source>
</evidence>
<evidence type="ECO:0000256" key="2">
    <source>
        <dbReference type="ARBA" id="ARBA00022448"/>
    </source>
</evidence>
<protein>
    <submittedName>
        <fullName evidence="5">V/A-type H+-transporting ATPase subunit D</fullName>
    </submittedName>
</protein>
<keyword evidence="6" id="KW-1185">Reference proteome</keyword>
<dbReference type="RefSeq" id="WP_106592296.1">
    <property type="nucleotide sequence ID" value="NZ_PYGI01000016.1"/>
</dbReference>
<feature type="coiled-coil region" evidence="4">
    <location>
        <begin position="30"/>
        <end position="59"/>
    </location>
</feature>
<organism evidence="5 6">
    <name type="scientific">Marinobacterium halophilum</name>
    <dbReference type="NCBI Taxonomy" id="267374"/>
    <lineage>
        <taxon>Bacteria</taxon>
        <taxon>Pseudomonadati</taxon>
        <taxon>Pseudomonadota</taxon>
        <taxon>Gammaproteobacteria</taxon>
        <taxon>Oceanospirillales</taxon>
        <taxon>Oceanospirillaceae</taxon>
        <taxon>Marinobacterium</taxon>
    </lineage>
</organism>
<gene>
    <name evidence="5" type="ORF">CLV44_11635</name>
</gene>
<dbReference type="OrthoDB" id="5637912at2"/>
<keyword evidence="4" id="KW-0175">Coiled coil</keyword>